<sequence>MTQFPLHSPRPAWVSFGKQVLRRMISDQINAGGKRDAALQDHPKSRLLDTLNDLPRAQHRDSEELDQLRETGIDGWALDDQGRSRPATVLPASRSLIALRLAATFISSRNVMDTLLVPGAVTLLTGLRTAEADFILGACRSGLLPEAWKVTTLGDERHHEQTLRVLQVTTSTGTSRTGDLYRLERNLCEALQQPCPLLVLLPDGESLPDNLNTVLPNPVKLEPLSRDILITQLEHSHSATSKIDREAVEPALPDDDALSQLGDPDVLLALRAPDARSAAERLAAAVSRTRRHAGGAGALTLKDIGGTSPAHQAAADLVADLRSWQRGELKWSAMSRSLLIYGEPGTGKTVLAGAIAASAGVPLVQGSFGAWQARGHLGDMLAAMLTCFQDAKSRKPCVLFIDEIDSCGSRADTGDRNQAYRQQVINEFLRQIDLLHKEEGILLIGATNFPGKIDPAILRPGRFDLHHEMPLPSRQQIQAILEQAFPDSGQDLRPLSRNLTGQTPALIDAKIRDARAKARRQGRSFDPRFLEQVLGQEQGYRSQLDERIAVHECGHVISAWLYGEEVKRVCLSPTGGLTERTTPPHAGLEADFDRQMTIHLAGRAAERLVFGTVSAGAGGGANSDLAQAARLSLAMDHELGLGIHGNAWFGPPDPARLTAEERKRLQEQLDHAEDCARALLYPHRHVLQEMASVLTREREFDASTINRWLKDLPRKGRTDDGPEVIGDDISNEATAFGATSG</sequence>
<dbReference type="Proteomes" id="UP001058514">
    <property type="component" value="Chromosome"/>
</dbReference>
<evidence type="ECO:0000259" key="3">
    <source>
        <dbReference type="SMART" id="SM00382"/>
    </source>
</evidence>
<feature type="compositionally biased region" description="Acidic residues" evidence="2">
    <location>
        <begin position="721"/>
        <end position="730"/>
    </location>
</feature>
<dbReference type="InterPro" id="IPR003959">
    <property type="entry name" value="ATPase_AAA_core"/>
</dbReference>
<evidence type="ECO:0000313" key="5">
    <source>
        <dbReference type="Proteomes" id="UP001058514"/>
    </source>
</evidence>
<dbReference type="Pfam" id="PF00004">
    <property type="entry name" value="AAA"/>
    <property type="match status" value="1"/>
</dbReference>
<dbReference type="SUPFAM" id="SSF140990">
    <property type="entry name" value="FtsH protease domain-like"/>
    <property type="match status" value="1"/>
</dbReference>
<dbReference type="InterPro" id="IPR027417">
    <property type="entry name" value="P-loop_NTPase"/>
</dbReference>
<dbReference type="PANTHER" id="PTHR23076:SF97">
    <property type="entry name" value="ATP-DEPENDENT ZINC METALLOPROTEASE YME1L1"/>
    <property type="match status" value="1"/>
</dbReference>
<feature type="region of interest" description="Disordered" evidence="2">
    <location>
        <begin position="717"/>
        <end position="741"/>
    </location>
</feature>
<dbReference type="InterPro" id="IPR000642">
    <property type="entry name" value="Peptidase_M41"/>
</dbReference>
<dbReference type="EMBL" id="CP081051">
    <property type="protein sequence ID" value="UWQ40734.1"/>
    <property type="molecule type" value="Genomic_DNA"/>
</dbReference>
<keyword evidence="1" id="KW-0547">Nucleotide-binding</keyword>
<organism evidence="4 5">
    <name type="scientific">Leisingera aquaemixtae</name>
    <dbReference type="NCBI Taxonomy" id="1396826"/>
    <lineage>
        <taxon>Bacteria</taxon>
        <taxon>Pseudomonadati</taxon>
        <taxon>Pseudomonadota</taxon>
        <taxon>Alphaproteobacteria</taxon>
        <taxon>Rhodobacterales</taxon>
        <taxon>Roseobacteraceae</taxon>
        <taxon>Leisingera</taxon>
    </lineage>
</organism>
<dbReference type="PANTHER" id="PTHR23076">
    <property type="entry name" value="METALLOPROTEASE M41 FTSH"/>
    <property type="match status" value="1"/>
</dbReference>
<dbReference type="Gene3D" id="3.40.50.300">
    <property type="entry name" value="P-loop containing nucleotide triphosphate hydrolases"/>
    <property type="match status" value="1"/>
</dbReference>
<name>A0ABY5WGY7_9RHOB</name>
<dbReference type="InterPro" id="IPR037219">
    <property type="entry name" value="Peptidase_M41-like"/>
</dbReference>
<dbReference type="CDD" id="cd19481">
    <property type="entry name" value="RecA-like_protease"/>
    <property type="match status" value="1"/>
</dbReference>
<keyword evidence="1" id="KW-0067">ATP-binding</keyword>
<evidence type="ECO:0000256" key="1">
    <source>
        <dbReference type="RuleBase" id="RU003651"/>
    </source>
</evidence>
<dbReference type="RefSeq" id="WP_259964026.1">
    <property type="nucleotide sequence ID" value="NZ_CP081051.1"/>
</dbReference>
<protein>
    <submittedName>
        <fullName evidence="4">AAA family ATPase</fullName>
    </submittedName>
</protein>
<feature type="compositionally biased region" description="Polar residues" evidence="2">
    <location>
        <begin position="731"/>
        <end position="741"/>
    </location>
</feature>
<dbReference type="SUPFAM" id="SSF52540">
    <property type="entry name" value="P-loop containing nucleoside triphosphate hydrolases"/>
    <property type="match status" value="1"/>
</dbReference>
<dbReference type="PROSITE" id="PS00674">
    <property type="entry name" value="AAA"/>
    <property type="match status" value="1"/>
</dbReference>
<reference evidence="4" key="1">
    <citation type="submission" date="2021-08" db="EMBL/GenBank/DDBJ databases">
        <authorList>
            <person name="Nwanade C."/>
            <person name="Wang M."/>
            <person name="Masoudi A."/>
            <person name="Yu Z."/>
            <person name="Liu J."/>
        </authorList>
    </citation>
    <scope>NUCLEOTIDE SEQUENCE</scope>
    <source>
        <strain evidence="4">S166</strain>
    </source>
</reference>
<evidence type="ECO:0000313" key="4">
    <source>
        <dbReference type="EMBL" id="UWQ40734.1"/>
    </source>
</evidence>
<feature type="domain" description="AAA+ ATPase" evidence="3">
    <location>
        <begin position="334"/>
        <end position="473"/>
    </location>
</feature>
<dbReference type="SMART" id="SM00382">
    <property type="entry name" value="AAA"/>
    <property type="match status" value="1"/>
</dbReference>
<dbReference type="InterPro" id="IPR003960">
    <property type="entry name" value="ATPase_AAA_CS"/>
</dbReference>
<accession>A0ABY5WGY7</accession>
<proteinExistence type="inferred from homology"/>
<dbReference type="Gene3D" id="1.20.58.760">
    <property type="entry name" value="Peptidase M41"/>
    <property type="match status" value="1"/>
</dbReference>
<dbReference type="Pfam" id="PF01434">
    <property type="entry name" value="Peptidase_M41"/>
    <property type="match status" value="1"/>
</dbReference>
<evidence type="ECO:0000256" key="2">
    <source>
        <dbReference type="SAM" id="MobiDB-lite"/>
    </source>
</evidence>
<keyword evidence="5" id="KW-1185">Reference proteome</keyword>
<gene>
    <name evidence="4" type="ORF">K3718_14430</name>
</gene>
<comment type="similarity">
    <text evidence="1">Belongs to the AAA ATPase family.</text>
</comment>
<dbReference type="InterPro" id="IPR003593">
    <property type="entry name" value="AAA+_ATPase"/>
</dbReference>